<proteinExistence type="predicted"/>
<keyword evidence="2" id="KW-1185">Reference proteome</keyword>
<protein>
    <submittedName>
        <fullName evidence="1">Uncharacterized protein</fullName>
    </submittedName>
</protein>
<dbReference type="Proteomes" id="UP000235672">
    <property type="component" value="Unassembled WGS sequence"/>
</dbReference>
<sequence>MPPKHVDFPRTKERANRFLRKELQYEVLLQVDTYDIDDWGFENCREEVETLFKREIHKSDHGHAYNGGDSELLSAMERVIDPKIQGIRWKVPTIMKALELRAKIQSAFFTVFMHLTNLCLVSYEGLRTPTQLSHATNDDIGSLMGCLNCFTGIREFTQEWVENFTSFETFFYGLDGYTVGGHKSTRLAKLINPPP</sequence>
<dbReference type="EMBL" id="KZ613542">
    <property type="protein sequence ID" value="PMD12793.1"/>
    <property type="molecule type" value="Genomic_DNA"/>
</dbReference>
<organism evidence="1 2">
    <name type="scientific">Hyaloscypha hepaticicola</name>
    <dbReference type="NCBI Taxonomy" id="2082293"/>
    <lineage>
        <taxon>Eukaryota</taxon>
        <taxon>Fungi</taxon>
        <taxon>Dikarya</taxon>
        <taxon>Ascomycota</taxon>
        <taxon>Pezizomycotina</taxon>
        <taxon>Leotiomycetes</taxon>
        <taxon>Helotiales</taxon>
        <taxon>Hyaloscyphaceae</taxon>
        <taxon>Hyaloscypha</taxon>
    </lineage>
</organism>
<accession>A0A2J6PFM4</accession>
<evidence type="ECO:0000313" key="1">
    <source>
        <dbReference type="EMBL" id="PMD12793.1"/>
    </source>
</evidence>
<dbReference type="AlphaFoldDB" id="A0A2J6PFM4"/>
<dbReference type="OrthoDB" id="3559616at2759"/>
<evidence type="ECO:0000313" key="2">
    <source>
        <dbReference type="Proteomes" id="UP000235672"/>
    </source>
</evidence>
<reference evidence="1 2" key="1">
    <citation type="submission" date="2016-05" db="EMBL/GenBank/DDBJ databases">
        <title>A degradative enzymes factory behind the ericoid mycorrhizal symbiosis.</title>
        <authorList>
            <consortium name="DOE Joint Genome Institute"/>
            <person name="Martino E."/>
            <person name="Morin E."/>
            <person name="Grelet G."/>
            <person name="Kuo A."/>
            <person name="Kohler A."/>
            <person name="Daghino S."/>
            <person name="Barry K."/>
            <person name="Choi C."/>
            <person name="Cichocki N."/>
            <person name="Clum A."/>
            <person name="Copeland A."/>
            <person name="Hainaut M."/>
            <person name="Haridas S."/>
            <person name="Labutti K."/>
            <person name="Lindquist E."/>
            <person name="Lipzen A."/>
            <person name="Khouja H.-R."/>
            <person name="Murat C."/>
            <person name="Ohm R."/>
            <person name="Olson A."/>
            <person name="Spatafora J."/>
            <person name="Veneault-Fourrey C."/>
            <person name="Henrissat B."/>
            <person name="Grigoriev I."/>
            <person name="Martin F."/>
            <person name="Perotto S."/>
        </authorList>
    </citation>
    <scope>NUCLEOTIDE SEQUENCE [LARGE SCALE GENOMIC DNA]</scope>
    <source>
        <strain evidence="1 2">UAMH 7357</strain>
    </source>
</reference>
<name>A0A2J6PFM4_9HELO</name>
<gene>
    <name evidence="1" type="ORF">NA56DRAFT_666072</name>
</gene>